<comment type="caution">
    <text evidence="1">The sequence shown here is derived from an EMBL/GenBank/DDBJ whole genome shotgun (WGS) entry which is preliminary data.</text>
</comment>
<gene>
    <name evidence="1" type="ORF">Patl1_24567</name>
</gene>
<dbReference type="Proteomes" id="UP001164250">
    <property type="component" value="Chromosome 13"/>
</dbReference>
<organism evidence="1 2">
    <name type="scientific">Pistacia atlantica</name>
    <dbReference type="NCBI Taxonomy" id="434234"/>
    <lineage>
        <taxon>Eukaryota</taxon>
        <taxon>Viridiplantae</taxon>
        <taxon>Streptophyta</taxon>
        <taxon>Embryophyta</taxon>
        <taxon>Tracheophyta</taxon>
        <taxon>Spermatophyta</taxon>
        <taxon>Magnoliopsida</taxon>
        <taxon>eudicotyledons</taxon>
        <taxon>Gunneridae</taxon>
        <taxon>Pentapetalae</taxon>
        <taxon>rosids</taxon>
        <taxon>malvids</taxon>
        <taxon>Sapindales</taxon>
        <taxon>Anacardiaceae</taxon>
        <taxon>Pistacia</taxon>
    </lineage>
</organism>
<accession>A0ACC0ZX63</accession>
<proteinExistence type="predicted"/>
<keyword evidence="2" id="KW-1185">Reference proteome</keyword>
<reference evidence="2" key="1">
    <citation type="journal article" date="2023" name="G3 (Bethesda)">
        <title>Genome assembly and association tests identify interacting loci associated with vigor, precocity, and sex in interspecific pistachio rootstocks.</title>
        <authorList>
            <person name="Palmer W."/>
            <person name="Jacygrad E."/>
            <person name="Sagayaradj S."/>
            <person name="Cavanaugh K."/>
            <person name="Han R."/>
            <person name="Bertier L."/>
            <person name="Beede B."/>
            <person name="Kafkas S."/>
            <person name="Golino D."/>
            <person name="Preece J."/>
            <person name="Michelmore R."/>
        </authorList>
    </citation>
    <scope>NUCLEOTIDE SEQUENCE [LARGE SCALE GENOMIC DNA]</scope>
</reference>
<dbReference type="EMBL" id="CM047909">
    <property type="protein sequence ID" value="KAJ0079644.1"/>
    <property type="molecule type" value="Genomic_DNA"/>
</dbReference>
<evidence type="ECO:0000313" key="2">
    <source>
        <dbReference type="Proteomes" id="UP001164250"/>
    </source>
</evidence>
<name>A0ACC0ZX63_9ROSI</name>
<protein>
    <submittedName>
        <fullName evidence="1">Uncharacterized protein</fullName>
    </submittedName>
</protein>
<evidence type="ECO:0000313" key="1">
    <source>
        <dbReference type="EMBL" id="KAJ0079644.1"/>
    </source>
</evidence>
<sequence>MPKKWHSLSEQTRISLTELGRSLKSSLRRKTSSSQRGIGKDDDGALVSEIEIARQWAAIERLLSNFDWLEDPLFNKEAERKVVDVEGKRVVDVGLVERRTFMEKLIKHIEHDNLKLLRKNSERIEL</sequence>